<keyword evidence="2" id="KW-0732">Signal</keyword>
<evidence type="ECO:0000313" key="3">
    <source>
        <dbReference type="EMBL" id="TCD69150.1"/>
    </source>
</evidence>
<reference evidence="3 4" key="1">
    <citation type="submission" date="2018-11" db="EMBL/GenBank/DDBJ databases">
        <title>Genome assembly of Steccherinum ochraceum LE-BIN_3174, the white-rot fungus of the Steccherinaceae family (The Residual Polyporoid clade, Polyporales, Basidiomycota).</title>
        <authorList>
            <person name="Fedorova T.V."/>
            <person name="Glazunova O.A."/>
            <person name="Landesman E.O."/>
            <person name="Moiseenko K.V."/>
            <person name="Psurtseva N.V."/>
            <person name="Savinova O.S."/>
            <person name="Shakhova N.V."/>
            <person name="Tyazhelova T.V."/>
            <person name="Vasina D.V."/>
        </authorList>
    </citation>
    <scope>NUCLEOTIDE SEQUENCE [LARGE SCALE GENOMIC DNA]</scope>
    <source>
        <strain evidence="3 4">LE-BIN_3174</strain>
    </source>
</reference>
<evidence type="ECO:0000256" key="2">
    <source>
        <dbReference type="SAM" id="SignalP"/>
    </source>
</evidence>
<feature type="compositionally biased region" description="Basic and acidic residues" evidence="1">
    <location>
        <begin position="104"/>
        <end position="115"/>
    </location>
</feature>
<dbReference type="EMBL" id="RWJN01000048">
    <property type="protein sequence ID" value="TCD69150.1"/>
    <property type="molecule type" value="Genomic_DNA"/>
</dbReference>
<keyword evidence="4" id="KW-1185">Reference proteome</keyword>
<dbReference type="AlphaFoldDB" id="A0A4R0RKD9"/>
<comment type="caution">
    <text evidence="3">The sequence shown here is derived from an EMBL/GenBank/DDBJ whole genome shotgun (WGS) entry which is preliminary data.</text>
</comment>
<evidence type="ECO:0000313" key="4">
    <source>
        <dbReference type="Proteomes" id="UP000292702"/>
    </source>
</evidence>
<dbReference type="Proteomes" id="UP000292702">
    <property type="component" value="Unassembled WGS sequence"/>
</dbReference>
<feature type="signal peptide" evidence="2">
    <location>
        <begin position="1"/>
        <end position="21"/>
    </location>
</feature>
<evidence type="ECO:0000256" key="1">
    <source>
        <dbReference type="SAM" id="MobiDB-lite"/>
    </source>
</evidence>
<accession>A0A4R0RKD9</accession>
<gene>
    <name evidence="3" type="ORF">EIP91_008627</name>
</gene>
<feature type="chain" id="PRO_5020834496" evidence="2">
    <location>
        <begin position="22"/>
        <end position="153"/>
    </location>
</feature>
<proteinExistence type="predicted"/>
<name>A0A4R0RKD9_9APHY</name>
<sequence length="153" mass="16304">MRLTICLTALAPFAGFIPALAAPFKTAIQELAARNDFSDPVIRDVMDLHARGAEPENTVVPGGPPGPGGGWQQAAAPKGNPASAAPPPAPPGMEWAKPAESPEEDKPYESTHVKSDPVYIPGKRPRSPFKLGYKPSEEMDGIHSTVSRFQKPR</sequence>
<feature type="compositionally biased region" description="Polar residues" evidence="1">
    <location>
        <begin position="144"/>
        <end position="153"/>
    </location>
</feature>
<organism evidence="3 4">
    <name type="scientific">Steccherinum ochraceum</name>
    <dbReference type="NCBI Taxonomy" id="92696"/>
    <lineage>
        <taxon>Eukaryota</taxon>
        <taxon>Fungi</taxon>
        <taxon>Dikarya</taxon>
        <taxon>Basidiomycota</taxon>
        <taxon>Agaricomycotina</taxon>
        <taxon>Agaricomycetes</taxon>
        <taxon>Polyporales</taxon>
        <taxon>Steccherinaceae</taxon>
        <taxon>Steccherinum</taxon>
    </lineage>
</organism>
<feature type="region of interest" description="Disordered" evidence="1">
    <location>
        <begin position="50"/>
        <end position="153"/>
    </location>
</feature>
<protein>
    <submittedName>
        <fullName evidence="3">Uncharacterized protein</fullName>
    </submittedName>
</protein>
<feature type="compositionally biased region" description="Low complexity" evidence="1">
    <location>
        <begin position="74"/>
        <end position="83"/>
    </location>
</feature>